<keyword evidence="3" id="KW-1185">Reference proteome</keyword>
<organism evidence="2 3">
    <name type="scientific">Methylomusa anaerophila</name>
    <dbReference type="NCBI Taxonomy" id="1930071"/>
    <lineage>
        <taxon>Bacteria</taxon>
        <taxon>Bacillati</taxon>
        <taxon>Bacillota</taxon>
        <taxon>Negativicutes</taxon>
        <taxon>Selenomonadales</taxon>
        <taxon>Sporomusaceae</taxon>
        <taxon>Methylomusa</taxon>
    </lineage>
</organism>
<feature type="transmembrane region" description="Helical" evidence="1">
    <location>
        <begin position="46"/>
        <end position="71"/>
    </location>
</feature>
<accession>A0A348AIL4</accession>
<keyword evidence="1" id="KW-0472">Membrane</keyword>
<keyword evidence="1" id="KW-1133">Transmembrane helix</keyword>
<dbReference type="EMBL" id="AP018449">
    <property type="protein sequence ID" value="BBB90912.1"/>
    <property type="molecule type" value="Genomic_DNA"/>
</dbReference>
<sequence>MRIESSKRLNTGTQYFSADSIQTSKQLLSINNCFDVCMELLKVENLAYLLLGLIIINMVKSHIFFITICAASDSGGMENYHE</sequence>
<gene>
    <name evidence="2" type="ORF">MAMMFC1_01579</name>
</gene>
<name>A0A348AIL4_9FIRM</name>
<evidence type="ECO:0000313" key="3">
    <source>
        <dbReference type="Proteomes" id="UP000276437"/>
    </source>
</evidence>
<dbReference type="AlphaFoldDB" id="A0A348AIL4"/>
<evidence type="ECO:0000256" key="1">
    <source>
        <dbReference type="SAM" id="Phobius"/>
    </source>
</evidence>
<dbReference type="Proteomes" id="UP000276437">
    <property type="component" value="Chromosome"/>
</dbReference>
<evidence type="ECO:0000313" key="2">
    <source>
        <dbReference type="EMBL" id="BBB90912.1"/>
    </source>
</evidence>
<keyword evidence="1" id="KW-0812">Transmembrane</keyword>
<reference evidence="2 3" key="1">
    <citation type="journal article" date="2018" name="Int. J. Syst. Evol. Microbiol.">
        <title>Methylomusa anaerophila gen. nov., sp. nov., an anaerobic methanol-utilizing bacterium isolated from a microbial fuel cell.</title>
        <authorList>
            <person name="Amano N."/>
            <person name="Yamamuro A."/>
            <person name="Miyahara M."/>
            <person name="Kouzuma A."/>
            <person name="Abe T."/>
            <person name="Watanabe K."/>
        </authorList>
    </citation>
    <scope>NUCLEOTIDE SEQUENCE [LARGE SCALE GENOMIC DNA]</scope>
    <source>
        <strain evidence="2 3">MMFC1</strain>
    </source>
</reference>
<dbReference type="KEGG" id="mana:MAMMFC1_01579"/>
<protein>
    <submittedName>
        <fullName evidence="2">Uncharacterized protein</fullName>
    </submittedName>
</protein>
<proteinExistence type="predicted"/>